<gene>
    <name evidence="1" type="ORF">V5799_003797</name>
</gene>
<evidence type="ECO:0000313" key="2">
    <source>
        <dbReference type="Proteomes" id="UP001321473"/>
    </source>
</evidence>
<dbReference type="EMBL" id="JARKHS020033984">
    <property type="protein sequence ID" value="KAK8758572.1"/>
    <property type="molecule type" value="Genomic_DNA"/>
</dbReference>
<protein>
    <submittedName>
        <fullName evidence="1">Uncharacterized protein</fullName>
    </submittedName>
</protein>
<name>A0AAQ4D7Y2_AMBAM</name>
<organism evidence="1 2">
    <name type="scientific">Amblyomma americanum</name>
    <name type="common">Lone star tick</name>
    <dbReference type="NCBI Taxonomy" id="6943"/>
    <lineage>
        <taxon>Eukaryota</taxon>
        <taxon>Metazoa</taxon>
        <taxon>Ecdysozoa</taxon>
        <taxon>Arthropoda</taxon>
        <taxon>Chelicerata</taxon>
        <taxon>Arachnida</taxon>
        <taxon>Acari</taxon>
        <taxon>Parasitiformes</taxon>
        <taxon>Ixodida</taxon>
        <taxon>Ixodoidea</taxon>
        <taxon>Ixodidae</taxon>
        <taxon>Amblyomminae</taxon>
        <taxon>Amblyomma</taxon>
    </lineage>
</organism>
<reference evidence="1 2" key="1">
    <citation type="journal article" date="2023" name="Arcadia Sci">
        <title>De novo assembly of a long-read Amblyomma americanum tick genome.</title>
        <authorList>
            <person name="Chou S."/>
            <person name="Poskanzer K.E."/>
            <person name="Rollins M."/>
            <person name="Thuy-Boun P.S."/>
        </authorList>
    </citation>
    <scope>NUCLEOTIDE SEQUENCE [LARGE SCALE GENOMIC DNA]</scope>
    <source>
        <strain evidence="1">F_SG_1</strain>
        <tissue evidence="1">Salivary glands</tissue>
    </source>
</reference>
<comment type="caution">
    <text evidence="1">The sequence shown here is derived from an EMBL/GenBank/DDBJ whole genome shotgun (WGS) entry which is preliminary data.</text>
</comment>
<accession>A0AAQ4D7Y2</accession>
<keyword evidence="2" id="KW-1185">Reference proteome</keyword>
<dbReference type="Proteomes" id="UP001321473">
    <property type="component" value="Unassembled WGS sequence"/>
</dbReference>
<sequence length="184" mass="21153">MTSKCLLSFRDRSIVLSFEAPWTQQELMEYIEYHDAFTCTAVATLNITVFDEDFGVNIDMPNEFAIEHKAKLKITETSEYRCPGKLYEEAAKALVAKFPVLADATGRGYVHMEFHMITNISLCEKVKSELSHISEKTLEVAGKKRHLEEMVRTVEERLGSPSELEQKATDLLTDHRKLFKQFRT</sequence>
<evidence type="ECO:0000313" key="1">
    <source>
        <dbReference type="EMBL" id="KAK8758572.1"/>
    </source>
</evidence>
<proteinExistence type="predicted"/>
<dbReference type="AlphaFoldDB" id="A0AAQ4D7Y2"/>